<gene>
    <name evidence="4" type="ORF">HCN50_16165</name>
</gene>
<comment type="caution">
    <text evidence="4">The sequence shown here is derived from an EMBL/GenBank/DDBJ whole genome shotgun (WGS) entry which is preliminary data.</text>
</comment>
<dbReference type="RefSeq" id="WP_171710608.1">
    <property type="nucleotide sequence ID" value="NZ_JAAVLW010000004.1"/>
</dbReference>
<evidence type="ECO:0000256" key="1">
    <source>
        <dbReference type="ARBA" id="ARBA00006174"/>
    </source>
</evidence>
<keyword evidence="5" id="KW-1185">Reference proteome</keyword>
<evidence type="ECO:0000259" key="2">
    <source>
        <dbReference type="Pfam" id="PF03972"/>
    </source>
</evidence>
<dbReference type="InterPro" id="IPR005656">
    <property type="entry name" value="MmgE_PrpD"/>
</dbReference>
<evidence type="ECO:0000313" key="5">
    <source>
        <dbReference type="Proteomes" id="UP000528734"/>
    </source>
</evidence>
<dbReference type="GO" id="GO:0016829">
    <property type="term" value="F:lyase activity"/>
    <property type="evidence" value="ECO:0007669"/>
    <property type="project" value="InterPro"/>
</dbReference>
<dbReference type="InterPro" id="IPR045336">
    <property type="entry name" value="MmgE_PrpD_N"/>
</dbReference>
<dbReference type="EMBL" id="JAAVLW010000004">
    <property type="protein sequence ID" value="NOJ47763.1"/>
    <property type="molecule type" value="Genomic_DNA"/>
</dbReference>
<dbReference type="PANTHER" id="PTHR16943:SF8">
    <property type="entry name" value="2-METHYLCITRATE DEHYDRATASE"/>
    <property type="match status" value="1"/>
</dbReference>
<dbReference type="PANTHER" id="PTHR16943">
    <property type="entry name" value="2-METHYLCITRATE DEHYDRATASE-RELATED"/>
    <property type="match status" value="1"/>
</dbReference>
<dbReference type="InterPro" id="IPR042183">
    <property type="entry name" value="MmgE/PrpD_sf_1"/>
</dbReference>
<accession>A0A7Y4H4Y4</accession>
<proteinExistence type="inferred from homology"/>
<organism evidence="4 5">
    <name type="scientific">Bradyrhizobium archetypum</name>
    <dbReference type="NCBI Taxonomy" id="2721160"/>
    <lineage>
        <taxon>Bacteria</taxon>
        <taxon>Pseudomonadati</taxon>
        <taxon>Pseudomonadota</taxon>
        <taxon>Alphaproteobacteria</taxon>
        <taxon>Hyphomicrobiales</taxon>
        <taxon>Nitrobacteraceae</taxon>
        <taxon>Bradyrhizobium</taxon>
    </lineage>
</organism>
<dbReference type="InterPro" id="IPR042188">
    <property type="entry name" value="MmgE/PrpD_sf_2"/>
</dbReference>
<dbReference type="InterPro" id="IPR045337">
    <property type="entry name" value="MmgE_PrpD_C"/>
</dbReference>
<comment type="similarity">
    <text evidence="1">Belongs to the PrpD family.</text>
</comment>
<dbReference type="InterPro" id="IPR036148">
    <property type="entry name" value="MmgE/PrpD_sf"/>
</dbReference>
<dbReference type="Pfam" id="PF19305">
    <property type="entry name" value="MmgE_PrpD_C"/>
    <property type="match status" value="1"/>
</dbReference>
<dbReference type="Proteomes" id="UP000528734">
    <property type="component" value="Unassembled WGS sequence"/>
</dbReference>
<evidence type="ECO:0000259" key="3">
    <source>
        <dbReference type="Pfam" id="PF19305"/>
    </source>
</evidence>
<dbReference type="SUPFAM" id="SSF103378">
    <property type="entry name" value="2-methylcitrate dehydratase PrpD"/>
    <property type="match status" value="1"/>
</dbReference>
<dbReference type="Gene3D" id="1.10.4100.10">
    <property type="entry name" value="2-methylcitrate dehydratase PrpD"/>
    <property type="match status" value="1"/>
</dbReference>
<evidence type="ECO:0000313" key="4">
    <source>
        <dbReference type="EMBL" id="NOJ47763.1"/>
    </source>
</evidence>
<sequence length="459" mass="48434">MEMVPGLPRTSVAETLAEKIVELRPGALPEATARKCEDLLIDVVGLCITARNEDYIRSVLAGCDDDGPCTAIGHERTMNAAGAALVNGAAAHGEDFDDTFEGGPVHAGAVIVPAVLAACERHNPDGRMALIGIAIGAEVLCRLSLVVPKAIHKAGFHPTAVFGAMGAAAGVSAALGLNAKQIVDAFGVAGSMAGGIIEYLAEGAWTKRLHAGWAAQSGIRAALLARGGFVGPRTVFEGVHGLFHGFAHTTQGDYEALTGQFGTRWVMDTLAFKPYPCGTMAQPYIDCARRLAARGIKPEDVTEIVCEVAEATVHRLWEPLANKQRPRNGYAAKFAVPYLLASGFVHGGVGLGAFAESAIRDARVLALAAKVKFVIDPDNPYPNNYTGHIRAILRDGGVVEERQPYLRGGAQEPLTRQDVVEKFRLNAQHGGWSATQSDAALQLMAGLHNGRIDLSSLRG</sequence>
<dbReference type="AlphaFoldDB" id="A0A7Y4H4Y4"/>
<reference evidence="4 5" key="1">
    <citation type="submission" date="2020-03" db="EMBL/GenBank/DDBJ databases">
        <title>Bradyrhizobium diversity isolated from nodules of Muelleranthus trifoliolatus.</title>
        <authorList>
            <person name="Klepa M."/>
            <person name="Helene L."/>
            <person name="Hungria M."/>
        </authorList>
    </citation>
    <scope>NUCLEOTIDE SEQUENCE [LARGE SCALE GENOMIC DNA]</scope>
    <source>
        <strain evidence="4 5">WSM 1744</strain>
    </source>
</reference>
<name>A0A7Y4H4Y4_9BRAD</name>
<dbReference type="Pfam" id="PF03972">
    <property type="entry name" value="MmgE_PrpD_N"/>
    <property type="match status" value="1"/>
</dbReference>
<dbReference type="Gene3D" id="3.30.1330.120">
    <property type="entry name" value="2-methylcitrate dehydratase PrpD"/>
    <property type="match status" value="1"/>
</dbReference>
<feature type="domain" description="MmgE/PrpD C-terminal" evidence="3">
    <location>
        <begin position="275"/>
        <end position="429"/>
    </location>
</feature>
<protein>
    <submittedName>
        <fullName evidence="4">MmgE/PrpD family protein</fullName>
    </submittedName>
</protein>
<feature type="domain" description="MmgE/PrpD N-terminal" evidence="2">
    <location>
        <begin position="14"/>
        <end position="249"/>
    </location>
</feature>